<feature type="transmembrane region" description="Helical" evidence="1">
    <location>
        <begin position="117"/>
        <end position="135"/>
    </location>
</feature>
<evidence type="ECO:0000256" key="1">
    <source>
        <dbReference type="SAM" id="Phobius"/>
    </source>
</evidence>
<organism evidence="2 3">
    <name type="scientific">Haloarcula salina</name>
    <dbReference type="NCBI Taxonomy" id="1429914"/>
    <lineage>
        <taxon>Archaea</taxon>
        <taxon>Methanobacteriati</taxon>
        <taxon>Methanobacteriota</taxon>
        <taxon>Stenosarchaea group</taxon>
        <taxon>Halobacteria</taxon>
        <taxon>Halobacteriales</taxon>
        <taxon>Haloarculaceae</taxon>
        <taxon>Haloarcula</taxon>
    </lineage>
</organism>
<gene>
    <name evidence="2" type="ORF">KTS37_12250</name>
</gene>
<feature type="transmembrane region" description="Helical" evidence="1">
    <location>
        <begin position="6"/>
        <end position="22"/>
    </location>
</feature>
<feature type="transmembrane region" description="Helical" evidence="1">
    <location>
        <begin position="273"/>
        <end position="290"/>
    </location>
</feature>
<keyword evidence="3" id="KW-1185">Reference proteome</keyword>
<feature type="transmembrane region" description="Helical" evidence="1">
    <location>
        <begin position="141"/>
        <end position="163"/>
    </location>
</feature>
<reference evidence="2" key="1">
    <citation type="submission" date="2021-06" db="EMBL/GenBank/DDBJ databases">
        <title>New haloarchaea isolates fom saline soil.</title>
        <authorList>
            <person name="Duran-Viseras A."/>
            <person name="Sanchez-Porro C.S."/>
            <person name="Ventosa A."/>
        </authorList>
    </citation>
    <scope>NUCLEOTIDE SEQUENCE</scope>
    <source>
        <strain evidence="2">JCM 18369</strain>
    </source>
</reference>
<proteinExistence type="predicted"/>
<sequence>MTTAGALLLVAFVIGLVGNAVARRLSNPVSKYRLLYGGVLLPFALVAYVVFRSMGFGPALLGSALATDASLVGGLVADFLELLAAGFVGLAAYAPTVRGVREARDIDLSTPRALARMARWVLGVSVLATLVLVPLEGGSSTLATMALLAAFVVVVQVAAPWVIPLLRSTRRPTDAAAERLDALRERAALTVRDARVLETDSEETASATVRGPPGYRRLFVTSTFLDALDDETAAALLAIQAGRLRARVLARTMATVLAAAVPLFVLFEDAGPALPLLGASVAAVLGGLLLTRRGVQAADDVAAERIGPDAVAAALERYAAVHGMEPSRRRVPNPLSRTPALGDRIDRLRAQATAE</sequence>
<comment type="caution">
    <text evidence="2">The sequence shown here is derived from an EMBL/GenBank/DDBJ whole genome shotgun (WGS) entry which is preliminary data.</text>
</comment>
<dbReference type="Proteomes" id="UP001166304">
    <property type="component" value="Unassembled WGS sequence"/>
</dbReference>
<dbReference type="AlphaFoldDB" id="A0AA41KI79"/>
<keyword evidence="1" id="KW-1133">Transmembrane helix</keyword>
<feature type="transmembrane region" description="Helical" evidence="1">
    <location>
        <begin position="34"/>
        <end position="51"/>
    </location>
</feature>
<evidence type="ECO:0000313" key="3">
    <source>
        <dbReference type="Proteomes" id="UP001166304"/>
    </source>
</evidence>
<evidence type="ECO:0000313" key="2">
    <source>
        <dbReference type="EMBL" id="MBV0902561.1"/>
    </source>
</evidence>
<keyword evidence="1" id="KW-0472">Membrane</keyword>
<feature type="transmembrane region" description="Helical" evidence="1">
    <location>
        <begin position="248"/>
        <end position="267"/>
    </location>
</feature>
<dbReference type="EMBL" id="JAHQXE010000003">
    <property type="protein sequence ID" value="MBV0902561.1"/>
    <property type="molecule type" value="Genomic_DNA"/>
</dbReference>
<accession>A0AA41KI79</accession>
<protein>
    <submittedName>
        <fullName evidence="2">Peptidase</fullName>
    </submittedName>
</protein>
<name>A0AA41KI79_9EURY</name>
<keyword evidence="1" id="KW-0812">Transmembrane</keyword>
<feature type="transmembrane region" description="Helical" evidence="1">
    <location>
        <begin position="71"/>
        <end position="96"/>
    </location>
</feature>